<protein>
    <recommendedName>
        <fullName evidence="3">Helix-turn-helix domain containing protein</fullName>
    </recommendedName>
</protein>
<reference evidence="1 2" key="1">
    <citation type="submission" date="2024-08" db="EMBL/GenBank/DDBJ databases">
        <title>Two novel Cytobacillus novel species.</title>
        <authorList>
            <person name="Liu G."/>
        </authorList>
    </citation>
    <scope>NUCLEOTIDE SEQUENCE [LARGE SCALE GENOMIC DNA]</scope>
    <source>
        <strain evidence="1 2">FJAT-53684</strain>
    </source>
</reference>
<dbReference type="EMBL" id="JBIACJ010000009">
    <property type="protein sequence ID" value="MFE8697948.1"/>
    <property type="molecule type" value="Genomic_DNA"/>
</dbReference>
<proteinExistence type="predicted"/>
<name>A0ABW6K194_9BACI</name>
<dbReference type="Proteomes" id="UP001601058">
    <property type="component" value="Unassembled WGS sequence"/>
</dbReference>
<evidence type="ECO:0000313" key="1">
    <source>
        <dbReference type="EMBL" id="MFE8697948.1"/>
    </source>
</evidence>
<dbReference type="RefSeq" id="WP_389221873.1">
    <property type="nucleotide sequence ID" value="NZ_JBIACJ010000009.1"/>
</dbReference>
<gene>
    <name evidence="1" type="ORF">ACFYKT_16525</name>
</gene>
<accession>A0ABW6K194</accession>
<keyword evidence="2" id="KW-1185">Reference proteome</keyword>
<sequence length="88" mass="10299">MARVAAASGDHYMKISRKKRVIVCEEMNFVWDEPELIYITEMWSEGADVRLIANRFDRDPDEVLFALIHLARQDKITRRKGGLFIESE</sequence>
<evidence type="ECO:0000313" key="2">
    <source>
        <dbReference type="Proteomes" id="UP001601058"/>
    </source>
</evidence>
<comment type="caution">
    <text evidence="1">The sequence shown here is derived from an EMBL/GenBank/DDBJ whole genome shotgun (WGS) entry which is preliminary data.</text>
</comment>
<evidence type="ECO:0008006" key="3">
    <source>
        <dbReference type="Google" id="ProtNLM"/>
    </source>
</evidence>
<organism evidence="1 2">
    <name type="scientific">Cytobacillus mangrovibacter</name>
    <dbReference type="NCBI Taxonomy" id="3299024"/>
    <lineage>
        <taxon>Bacteria</taxon>
        <taxon>Bacillati</taxon>
        <taxon>Bacillota</taxon>
        <taxon>Bacilli</taxon>
        <taxon>Bacillales</taxon>
        <taxon>Bacillaceae</taxon>
        <taxon>Cytobacillus</taxon>
    </lineage>
</organism>